<dbReference type="SMART" id="SM00448">
    <property type="entry name" value="REC"/>
    <property type="match status" value="1"/>
</dbReference>
<dbReference type="Proteomes" id="UP001524642">
    <property type="component" value="Unassembled WGS sequence"/>
</dbReference>
<evidence type="ECO:0000259" key="4">
    <source>
        <dbReference type="PROSITE" id="PS50110"/>
    </source>
</evidence>
<dbReference type="PANTHER" id="PTHR44591:SF14">
    <property type="entry name" value="PROTEIN PILG"/>
    <property type="match status" value="1"/>
</dbReference>
<keyword evidence="6" id="KW-1185">Reference proteome</keyword>
<keyword evidence="1 3" id="KW-0597">Phosphoprotein</keyword>
<sequence>MCDVLVLEDDDLVLDVMVQALEDAGYAVQMAEHGDEALERLVSSSCRLMLSDINLGEPMNGFDVVERARAARPDLKVIYLSGMPSNWAGRVFDERTRRLNKPFRFEELLQAIQELGVWPSQPPAMAGDRASF</sequence>
<gene>
    <name evidence="5" type="ORF">NRP21_17715</name>
</gene>
<dbReference type="PROSITE" id="PS50110">
    <property type="entry name" value="RESPONSE_REGULATORY"/>
    <property type="match status" value="1"/>
</dbReference>
<dbReference type="Gene3D" id="3.40.50.2300">
    <property type="match status" value="1"/>
</dbReference>
<feature type="domain" description="Response regulatory" evidence="4">
    <location>
        <begin position="3"/>
        <end position="116"/>
    </location>
</feature>
<protein>
    <submittedName>
        <fullName evidence="5">Response regulator</fullName>
    </submittedName>
</protein>
<feature type="modified residue" description="4-aspartylphosphate" evidence="3">
    <location>
        <position position="52"/>
    </location>
</feature>
<evidence type="ECO:0000256" key="3">
    <source>
        <dbReference type="PROSITE-ProRule" id="PRU00169"/>
    </source>
</evidence>
<dbReference type="PANTHER" id="PTHR44591">
    <property type="entry name" value="STRESS RESPONSE REGULATOR PROTEIN 1"/>
    <property type="match status" value="1"/>
</dbReference>
<evidence type="ECO:0000256" key="1">
    <source>
        <dbReference type="ARBA" id="ARBA00022553"/>
    </source>
</evidence>
<dbReference type="InterPro" id="IPR050595">
    <property type="entry name" value="Bact_response_regulator"/>
</dbReference>
<dbReference type="SUPFAM" id="SSF52172">
    <property type="entry name" value="CheY-like"/>
    <property type="match status" value="1"/>
</dbReference>
<organism evidence="5 6">
    <name type="scientific">Roseomonas populi</name>
    <dbReference type="NCBI Taxonomy" id="3121582"/>
    <lineage>
        <taxon>Bacteria</taxon>
        <taxon>Pseudomonadati</taxon>
        <taxon>Pseudomonadota</taxon>
        <taxon>Alphaproteobacteria</taxon>
        <taxon>Acetobacterales</taxon>
        <taxon>Roseomonadaceae</taxon>
        <taxon>Roseomonas</taxon>
    </lineage>
</organism>
<reference evidence="5 6" key="1">
    <citation type="submission" date="2022-06" db="EMBL/GenBank/DDBJ databases">
        <title>Roseomonas CN29.</title>
        <authorList>
            <person name="Cheng Y."/>
            <person name="He X."/>
        </authorList>
    </citation>
    <scope>NUCLEOTIDE SEQUENCE [LARGE SCALE GENOMIC DNA]</scope>
    <source>
        <strain evidence="5 6">CN29</strain>
    </source>
</reference>
<evidence type="ECO:0000313" key="5">
    <source>
        <dbReference type="EMBL" id="MCR0983895.1"/>
    </source>
</evidence>
<dbReference type="RefSeq" id="WP_257717561.1">
    <property type="nucleotide sequence ID" value="NZ_JANJOU010000017.1"/>
</dbReference>
<dbReference type="EMBL" id="JANJOU010000017">
    <property type="protein sequence ID" value="MCR0983895.1"/>
    <property type="molecule type" value="Genomic_DNA"/>
</dbReference>
<evidence type="ECO:0000256" key="2">
    <source>
        <dbReference type="ARBA" id="ARBA00023012"/>
    </source>
</evidence>
<comment type="caution">
    <text evidence="5">The sequence shown here is derived from an EMBL/GenBank/DDBJ whole genome shotgun (WGS) entry which is preliminary data.</text>
</comment>
<evidence type="ECO:0000313" key="6">
    <source>
        <dbReference type="Proteomes" id="UP001524642"/>
    </source>
</evidence>
<name>A0ABT1X709_9PROT</name>
<keyword evidence="2" id="KW-0902">Two-component regulatory system</keyword>
<dbReference type="InterPro" id="IPR001789">
    <property type="entry name" value="Sig_transdc_resp-reg_receiver"/>
</dbReference>
<dbReference type="InterPro" id="IPR011006">
    <property type="entry name" value="CheY-like_superfamily"/>
</dbReference>
<accession>A0ABT1X709</accession>
<dbReference type="Pfam" id="PF00072">
    <property type="entry name" value="Response_reg"/>
    <property type="match status" value="1"/>
</dbReference>
<proteinExistence type="predicted"/>